<dbReference type="STRING" id="3818.A0A444ZYL8"/>
<evidence type="ECO:0000313" key="2">
    <source>
        <dbReference type="EMBL" id="RYR19278.1"/>
    </source>
</evidence>
<sequence length="306" mass="35591">MAFEFDLNTVPMAEGAEEFEQQTDPPDEVVVNQSISENMKNYTSSDEVINQAISDEELESKEEMYFGTLENAHAYYYQYAQNDQAGIRPSKTYQALANAVGGPANLTFTEKDVRNYIIRYLCISRDETDSEELLKHFSRMKELNPNFFFDIDMDENHKLRNVFWADARCRAAWEYFSDVVQHVVRVFHKCNHHGMSTLLGCALLRNEETHNKKKELECDNADLKGIIPCVSISSIEKQLQREYTNCMFRDVQDQFIKKDFVAIPEVAAILRDAMDSARHKLKEHNESEYQAAHDEIYPFFMSFVCF</sequence>
<reference evidence="2 3" key="1">
    <citation type="submission" date="2019-01" db="EMBL/GenBank/DDBJ databases">
        <title>Sequencing of cultivated peanut Arachis hypogaea provides insights into genome evolution and oil improvement.</title>
        <authorList>
            <person name="Chen X."/>
        </authorList>
    </citation>
    <scope>NUCLEOTIDE SEQUENCE [LARGE SCALE GENOMIC DNA]</scope>
    <source>
        <strain evidence="3">cv. Fuhuasheng</strain>
        <tissue evidence="2">Leaves</tissue>
    </source>
</reference>
<accession>A0A444ZYL8</accession>
<dbReference type="GO" id="GO:0008270">
    <property type="term" value="F:zinc ion binding"/>
    <property type="evidence" value="ECO:0007669"/>
    <property type="project" value="UniProtKB-UniRule"/>
</dbReference>
<organism evidence="2 3">
    <name type="scientific">Arachis hypogaea</name>
    <name type="common">Peanut</name>
    <dbReference type="NCBI Taxonomy" id="3818"/>
    <lineage>
        <taxon>Eukaryota</taxon>
        <taxon>Viridiplantae</taxon>
        <taxon>Streptophyta</taxon>
        <taxon>Embryophyta</taxon>
        <taxon>Tracheophyta</taxon>
        <taxon>Spermatophyta</taxon>
        <taxon>Magnoliopsida</taxon>
        <taxon>eudicotyledons</taxon>
        <taxon>Gunneridae</taxon>
        <taxon>Pentapetalae</taxon>
        <taxon>rosids</taxon>
        <taxon>fabids</taxon>
        <taxon>Fabales</taxon>
        <taxon>Fabaceae</taxon>
        <taxon>Papilionoideae</taxon>
        <taxon>50 kb inversion clade</taxon>
        <taxon>dalbergioids sensu lato</taxon>
        <taxon>Dalbergieae</taxon>
        <taxon>Pterocarpus clade</taxon>
        <taxon>Arachis</taxon>
    </lineage>
</organism>
<dbReference type="Proteomes" id="UP000289738">
    <property type="component" value="Chromosome B03"/>
</dbReference>
<dbReference type="GO" id="GO:0006355">
    <property type="term" value="P:regulation of DNA-templated transcription"/>
    <property type="evidence" value="ECO:0007669"/>
    <property type="project" value="UniProtKB-UniRule"/>
</dbReference>
<dbReference type="PANTHER" id="PTHR31669">
    <property type="entry name" value="PROTEIN FAR1-RELATED SEQUENCE 10-RELATED"/>
    <property type="match status" value="1"/>
</dbReference>
<keyword evidence="1" id="KW-0862">Zinc</keyword>
<comment type="subcellular location">
    <subcellularLocation>
        <location evidence="1">Nucleus</location>
    </subcellularLocation>
</comment>
<protein>
    <recommendedName>
        <fullName evidence="1">Protein FAR1-RELATED SEQUENCE</fullName>
    </recommendedName>
</protein>
<dbReference type="GO" id="GO:0005634">
    <property type="term" value="C:nucleus"/>
    <property type="evidence" value="ECO:0007669"/>
    <property type="project" value="UniProtKB-SubCell"/>
</dbReference>
<keyword evidence="3" id="KW-1185">Reference proteome</keyword>
<dbReference type="AlphaFoldDB" id="A0A444ZYL8"/>
<name>A0A444ZYL8_ARAHY</name>
<comment type="caution">
    <text evidence="2">The sequence shown here is derived from an EMBL/GenBank/DDBJ whole genome shotgun (WGS) entry which is preliminary data.</text>
</comment>
<comment type="similarity">
    <text evidence="1">Belongs to the FHY3/FAR1 family.</text>
</comment>
<evidence type="ECO:0000313" key="3">
    <source>
        <dbReference type="Proteomes" id="UP000289738"/>
    </source>
</evidence>
<dbReference type="PANTHER" id="PTHR31669:SF283">
    <property type="entry name" value="PROTEIN FAR1-RELATED SEQUENCE"/>
    <property type="match status" value="1"/>
</dbReference>
<evidence type="ECO:0000256" key="1">
    <source>
        <dbReference type="RuleBase" id="RU367018"/>
    </source>
</evidence>
<dbReference type="InterPro" id="IPR031052">
    <property type="entry name" value="FHY3/FAR1"/>
</dbReference>
<proteinExistence type="inferred from homology"/>
<comment type="function">
    <text evidence="1">Putative transcription activator involved in regulating light control of development.</text>
</comment>
<keyword evidence="1" id="KW-0479">Metal-binding</keyword>
<dbReference type="EMBL" id="SDMP01000013">
    <property type="protein sequence ID" value="RYR19278.1"/>
    <property type="molecule type" value="Genomic_DNA"/>
</dbReference>
<keyword evidence="1" id="KW-0863">Zinc-finger</keyword>
<keyword evidence="1" id="KW-0539">Nucleus</keyword>
<gene>
    <name evidence="2" type="ORF">Ahy_B03g064022</name>
</gene>